<feature type="compositionally biased region" description="Low complexity" evidence="1">
    <location>
        <begin position="31"/>
        <end position="43"/>
    </location>
</feature>
<dbReference type="PRINTS" id="PR01217">
    <property type="entry name" value="PRICHEXTENSN"/>
</dbReference>
<sequence>MHALLVAALFWGVQWQRRPPEPVSVELVRAAPPVVQPEPEVVRPQPPKPVEIKPPEPPPKPVAKPDIALKEPDKKPPVKKEEPKPEPPKPEKKPEVKPLPEKKPDAPKPPPQKSLMDRELEKIQAAKSQKAQDSDRLDKMLNAEATTASLGRISADWGARISQKVKSNFIRPPSLTGDPKLVFRIQLLPSGEILGEPQLVSNSSGNANLEEAVRRAILKSSPLPRPEKNEAFQREIVFTFYPTRDTQ</sequence>
<dbReference type="Proteomes" id="UP000778523">
    <property type="component" value="Unassembled WGS sequence"/>
</dbReference>
<keyword evidence="3" id="KW-1185">Reference proteome</keyword>
<proteinExistence type="predicted"/>
<feature type="region of interest" description="Disordered" evidence="1">
    <location>
        <begin position="31"/>
        <end position="115"/>
    </location>
</feature>
<dbReference type="Pfam" id="PF13103">
    <property type="entry name" value="TonB_2"/>
    <property type="match status" value="1"/>
</dbReference>
<evidence type="ECO:0000313" key="2">
    <source>
        <dbReference type="EMBL" id="NSL55735.1"/>
    </source>
</evidence>
<evidence type="ECO:0000256" key="1">
    <source>
        <dbReference type="SAM" id="MobiDB-lite"/>
    </source>
</evidence>
<feature type="compositionally biased region" description="Basic and acidic residues" evidence="1">
    <location>
        <begin position="67"/>
        <end position="106"/>
    </location>
</feature>
<dbReference type="SUPFAM" id="SSF74653">
    <property type="entry name" value="TolA/TonB C-terminal domain"/>
    <property type="match status" value="1"/>
</dbReference>
<protein>
    <submittedName>
        <fullName evidence="2">TonB C-terminal domain-containing protein</fullName>
    </submittedName>
</protein>
<gene>
    <name evidence="2" type="ORF">HJ583_011920</name>
</gene>
<dbReference type="EMBL" id="JABCSC020000003">
    <property type="protein sequence ID" value="NSL55735.1"/>
    <property type="molecule type" value="Genomic_DNA"/>
</dbReference>
<evidence type="ECO:0000313" key="3">
    <source>
        <dbReference type="Proteomes" id="UP000778523"/>
    </source>
</evidence>
<accession>A0ABX2INY3</accession>
<name>A0ABX2INY3_9RHOO</name>
<comment type="caution">
    <text evidence="2">The sequence shown here is derived from an EMBL/GenBank/DDBJ whole genome shotgun (WGS) entry which is preliminary data.</text>
</comment>
<reference evidence="2 3" key="1">
    <citation type="submission" date="2020-06" db="EMBL/GenBank/DDBJ databases">
        <title>Draft genome of Uliginosibacterium sp. IMCC34675.</title>
        <authorList>
            <person name="Song J."/>
        </authorList>
    </citation>
    <scope>NUCLEOTIDE SEQUENCE [LARGE SCALE GENOMIC DNA]</scope>
    <source>
        <strain evidence="2 3">IMCC34675</strain>
    </source>
</reference>
<organism evidence="2 3">
    <name type="scientific">Uliginosibacterium aquaticum</name>
    <dbReference type="NCBI Taxonomy" id="2731212"/>
    <lineage>
        <taxon>Bacteria</taxon>
        <taxon>Pseudomonadati</taxon>
        <taxon>Pseudomonadota</taxon>
        <taxon>Betaproteobacteria</taxon>
        <taxon>Rhodocyclales</taxon>
        <taxon>Zoogloeaceae</taxon>
        <taxon>Uliginosibacterium</taxon>
    </lineage>
</organism>
<dbReference type="Gene3D" id="3.30.1150.10">
    <property type="match status" value="1"/>
</dbReference>